<accession>A0A2D0YLN6</accession>
<keyword evidence="2" id="KW-1185">Reference proteome</keyword>
<dbReference type="EMBL" id="KY883654">
    <property type="protein sequence ID" value="ASV43389.1"/>
    <property type="molecule type" value="Genomic_DNA"/>
</dbReference>
<dbReference type="OrthoDB" id="28324at10239"/>
<evidence type="ECO:0000313" key="2">
    <source>
        <dbReference type="Proteomes" id="UP000241249"/>
    </source>
</evidence>
<sequence>MGVVKNVGFDTFPEQGTWLGRNVDVCFNHDTTKIIRGVIVREDNEAPGVLIIQLSDGRFVLATECQFRILREEECRSANTVIH</sequence>
<dbReference type="GeneID" id="40094963"/>
<reference evidence="1 2" key="1">
    <citation type="journal article" date="2017" name="Sci. Rep.">
        <title>Analysis of the CRISPR-Cas system in bacteriophages active on epidemic strains of Vibrio cholerae in Bangladesh.</title>
        <authorList>
            <person name="Naser I.B."/>
            <person name="Hoque M.M."/>
            <person name="Nahid M.A."/>
            <person name="Tareq T.M."/>
            <person name="Rocky M.K."/>
            <person name="Faruque S.M."/>
        </authorList>
    </citation>
    <scope>NUCLEOTIDE SEQUENCE [LARGE SCALE GENOMIC DNA]</scope>
</reference>
<proteinExistence type="predicted"/>
<name>A0A2D0YLN6_9CAUD</name>
<dbReference type="KEGG" id="vg:40094963"/>
<dbReference type="Proteomes" id="UP000241249">
    <property type="component" value="Segment"/>
</dbReference>
<evidence type="ECO:0000313" key="1">
    <source>
        <dbReference type="EMBL" id="ASV43389.1"/>
    </source>
</evidence>
<dbReference type="RefSeq" id="YP_009618416.1">
    <property type="nucleotide sequence ID" value="NC_042074.1"/>
</dbReference>
<protein>
    <submittedName>
        <fullName evidence="1">Uncharacterized protein</fullName>
    </submittedName>
</protein>
<organism evidence="1 2">
    <name type="scientific">Vibrio phage JSF10</name>
    <dbReference type="NCBI Taxonomy" id="1983593"/>
    <lineage>
        <taxon>Viruses</taxon>
        <taxon>Duplodnaviria</taxon>
        <taxon>Heunggongvirae</taxon>
        <taxon>Uroviricota</taxon>
        <taxon>Caudoviricetes</taxon>
        <taxon>Demerecviridae</taxon>
        <taxon>Ermolyevavirinae</taxon>
        <taxon>Jesfedecavirus</taxon>
        <taxon>Jesfedecavirus JSF10</taxon>
    </lineage>
</organism>